<protein>
    <submittedName>
        <fullName evidence="2">Uncharacterized protein</fullName>
    </submittedName>
</protein>
<feature type="transmembrane region" description="Helical" evidence="1">
    <location>
        <begin position="21"/>
        <end position="41"/>
    </location>
</feature>
<keyword evidence="1" id="KW-0812">Transmembrane</keyword>
<sequence length="85" mass="9485">MPARTAFQWANCRQAPERSSAIVVFTVMLLLARSGCSLLWLRCVNYRNPPVYINCYTVAPGTNSTTMKSGVQLLTVSSNYFCCKL</sequence>
<dbReference type="AlphaFoldDB" id="A0A3N4LDZ5"/>
<keyword evidence="3" id="KW-1185">Reference proteome</keyword>
<name>A0A3N4LDZ5_9PEZI</name>
<evidence type="ECO:0000313" key="2">
    <source>
        <dbReference type="EMBL" id="RPB19692.1"/>
    </source>
</evidence>
<keyword evidence="1" id="KW-1133">Transmembrane helix</keyword>
<gene>
    <name evidence="2" type="ORF">L211DRAFT_593178</name>
</gene>
<proteinExistence type="predicted"/>
<keyword evidence="1" id="KW-0472">Membrane</keyword>
<dbReference type="Proteomes" id="UP000267821">
    <property type="component" value="Unassembled WGS sequence"/>
</dbReference>
<dbReference type="InParanoid" id="A0A3N4LDZ5"/>
<evidence type="ECO:0000313" key="3">
    <source>
        <dbReference type="Proteomes" id="UP000267821"/>
    </source>
</evidence>
<organism evidence="2 3">
    <name type="scientific">Terfezia boudieri ATCC MYA-4762</name>
    <dbReference type="NCBI Taxonomy" id="1051890"/>
    <lineage>
        <taxon>Eukaryota</taxon>
        <taxon>Fungi</taxon>
        <taxon>Dikarya</taxon>
        <taxon>Ascomycota</taxon>
        <taxon>Pezizomycotina</taxon>
        <taxon>Pezizomycetes</taxon>
        <taxon>Pezizales</taxon>
        <taxon>Pezizaceae</taxon>
        <taxon>Terfezia</taxon>
    </lineage>
</organism>
<accession>A0A3N4LDZ5</accession>
<reference evidence="2 3" key="1">
    <citation type="journal article" date="2018" name="Nat. Ecol. Evol.">
        <title>Pezizomycetes genomes reveal the molecular basis of ectomycorrhizal truffle lifestyle.</title>
        <authorList>
            <person name="Murat C."/>
            <person name="Payen T."/>
            <person name="Noel B."/>
            <person name="Kuo A."/>
            <person name="Morin E."/>
            <person name="Chen J."/>
            <person name="Kohler A."/>
            <person name="Krizsan K."/>
            <person name="Balestrini R."/>
            <person name="Da Silva C."/>
            <person name="Montanini B."/>
            <person name="Hainaut M."/>
            <person name="Levati E."/>
            <person name="Barry K.W."/>
            <person name="Belfiori B."/>
            <person name="Cichocki N."/>
            <person name="Clum A."/>
            <person name="Dockter R.B."/>
            <person name="Fauchery L."/>
            <person name="Guy J."/>
            <person name="Iotti M."/>
            <person name="Le Tacon F."/>
            <person name="Lindquist E.A."/>
            <person name="Lipzen A."/>
            <person name="Malagnac F."/>
            <person name="Mello A."/>
            <person name="Molinier V."/>
            <person name="Miyauchi S."/>
            <person name="Poulain J."/>
            <person name="Riccioni C."/>
            <person name="Rubini A."/>
            <person name="Sitrit Y."/>
            <person name="Splivallo R."/>
            <person name="Traeger S."/>
            <person name="Wang M."/>
            <person name="Zifcakova L."/>
            <person name="Wipf D."/>
            <person name="Zambonelli A."/>
            <person name="Paolocci F."/>
            <person name="Nowrousian M."/>
            <person name="Ottonello S."/>
            <person name="Baldrian P."/>
            <person name="Spatafora J.W."/>
            <person name="Henrissat B."/>
            <person name="Nagy L.G."/>
            <person name="Aury J.M."/>
            <person name="Wincker P."/>
            <person name="Grigoriev I.V."/>
            <person name="Bonfante P."/>
            <person name="Martin F.M."/>
        </authorList>
    </citation>
    <scope>NUCLEOTIDE SEQUENCE [LARGE SCALE GENOMIC DNA]</scope>
    <source>
        <strain evidence="2 3">ATCC MYA-4762</strain>
    </source>
</reference>
<dbReference type="EMBL" id="ML121585">
    <property type="protein sequence ID" value="RPB19692.1"/>
    <property type="molecule type" value="Genomic_DNA"/>
</dbReference>
<evidence type="ECO:0000256" key="1">
    <source>
        <dbReference type="SAM" id="Phobius"/>
    </source>
</evidence>